<organism evidence="1 2">
    <name type="scientific">Halocaridina rubra</name>
    <name type="common">Hawaiian red shrimp</name>
    <dbReference type="NCBI Taxonomy" id="373956"/>
    <lineage>
        <taxon>Eukaryota</taxon>
        <taxon>Metazoa</taxon>
        <taxon>Ecdysozoa</taxon>
        <taxon>Arthropoda</taxon>
        <taxon>Crustacea</taxon>
        <taxon>Multicrustacea</taxon>
        <taxon>Malacostraca</taxon>
        <taxon>Eumalacostraca</taxon>
        <taxon>Eucarida</taxon>
        <taxon>Decapoda</taxon>
        <taxon>Pleocyemata</taxon>
        <taxon>Caridea</taxon>
        <taxon>Atyoidea</taxon>
        <taxon>Atyidae</taxon>
        <taxon>Halocaridina</taxon>
    </lineage>
</organism>
<evidence type="ECO:0000313" key="2">
    <source>
        <dbReference type="Proteomes" id="UP001381693"/>
    </source>
</evidence>
<proteinExistence type="predicted"/>
<dbReference type="EMBL" id="JAXCGZ010019068">
    <property type="protein sequence ID" value="KAK7066673.1"/>
    <property type="molecule type" value="Genomic_DNA"/>
</dbReference>
<protein>
    <submittedName>
        <fullName evidence="1">Uncharacterized protein</fullName>
    </submittedName>
</protein>
<dbReference type="Proteomes" id="UP001381693">
    <property type="component" value="Unassembled WGS sequence"/>
</dbReference>
<dbReference type="AlphaFoldDB" id="A0AAN8WPD9"/>
<accession>A0AAN8WPD9</accession>
<reference evidence="1 2" key="1">
    <citation type="submission" date="2023-11" db="EMBL/GenBank/DDBJ databases">
        <title>Halocaridina rubra genome assembly.</title>
        <authorList>
            <person name="Smith C."/>
        </authorList>
    </citation>
    <scope>NUCLEOTIDE SEQUENCE [LARGE SCALE GENOMIC DNA]</scope>
    <source>
        <strain evidence="1">EP-1</strain>
        <tissue evidence="1">Whole</tissue>
    </source>
</reference>
<name>A0AAN8WPD9_HALRR</name>
<comment type="caution">
    <text evidence="1">The sequence shown here is derived from an EMBL/GenBank/DDBJ whole genome shotgun (WGS) entry which is preliminary data.</text>
</comment>
<evidence type="ECO:0000313" key="1">
    <source>
        <dbReference type="EMBL" id="KAK7066673.1"/>
    </source>
</evidence>
<keyword evidence="2" id="KW-1185">Reference proteome</keyword>
<sequence>MEIFTGNARILKFRRRKCKDYEVQVYFEDLALIPKFEYDVVCPYNTPSFKMSHGDGLSVPLCTDLTNMEGK</sequence>
<gene>
    <name evidence="1" type="ORF">SK128_005280</name>
</gene>